<keyword evidence="5 14" id="KW-0808">Transferase</keyword>
<evidence type="ECO:0000256" key="2">
    <source>
        <dbReference type="ARBA" id="ARBA00005810"/>
    </source>
</evidence>
<evidence type="ECO:0000256" key="9">
    <source>
        <dbReference type="ARBA" id="ARBA00022909"/>
    </source>
</evidence>
<evidence type="ECO:0000256" key="5">
    <source>
        <dbReference type="ARBA" id="ARBA00022679"/>
    </source>
</evidence>
<dbReference type="CDD" id="cd00483">
    <property type="entry name" value="HPPK"/>
    <property type="match status" value="1"/>
</dbReference>
<evidence type="ECO:0000256" key="8">
    <source>
        <dbReference type="ARBA" id="ARBA00022840"/>
    </source>
</evidence>
<dbReference type="SUPFAM" id="SSF55083">
    <property type="entry name" value="6-hydroxymethyl-7,8-dihydropterin pyrophosphokinase, HPPK"/>
    <property type="match status" value="1"/>
</dbReference>
<evidence type="ECO:0000313" key="15">
    <source>
        <dbReference type="Proteomes" id="UP000484885"/>
    </source>
</evidence>
<keyword evidence="8" id="KW-0067">ATP-binding</keyword>
<evidence type="ECO:0000256" key="7">
    <source>
        <dbReference type="ARBA" id="ARBA00022777"/>
    </source>
</evidence>
<dbReference type="GO" id="GO:0003848">
    <property type="term" value="F:2-amino-4-hydroxy-6-hydroxymethyldihydropteridine diphosphokinase activity"/>
    <property type="evidence" value="ECO:0007669"/>
    <property type="project" value="UniProtKB-EC"/>
</dbReference>
<dbReference type="PROSITE" id="PS00794">
    <property type="entry name" value="HPPK"/>
    <property type="match status" value="1"/>
</dbReference>
<dbReference type="PANTHER" id="PTHR43071:SF1">
    <property type="entry name" value="2-AMINO-4-HYDROXY-6-HYDROXYMETHYLDIHYDROPTERIDINE PYROPHOSPHOKINASE"/>
    <property type="match status" value="1"/>
</dbReference>
<dbReference type="EC" id="2.7.6.3" evidence="3"/>
<feature type="domain" description="7,8-dihydro-6-hydroxymethylpterin-pyrophosphokinase" evidence="13">
    <location>
        <begin position="89"/>
        <end position="100"/>
    </location>
</feature>
<comment type="pathway">
    <text evidence="1">Cofactor biosynthesis; tetrahydrofolate biosynthesis; 2-amino-4-hydroxy-6-hydroxymethyl-7,8-dihydropteridine diphosphate from 7,8-dihydroneopterin triphosphate: step 4/4.</text>
</comment>
<evidence type="ECO:0000256" key="3">
    <source>
        <dbReference type="ARBA" id="ARBA00013253"/>
    </source>
</evidence>
<dbReference type="InterPro" id="IPR000550">
    <property type="entry name" value="Hppk"/>
</dbReference>
<dbReference type="GO" id="GO:0046656">
    <property type="term" value="P:folic acid biosynthetic process"/>
    <property type="evidence" value="ECO:0007669"/>
    <property type="project" value="UniProtKB-KW"/>
</dbReference>
<dbReference type="UniPathway" id="UPA00077">
    <property type="reaction ID" value="UER00155"/>
</dbReference>
<name>A0A845V1L0_9GAMM</name>
<keyword evidence="7 14" id="KW-0418">Kinase</keyword>
<sequence length="171" mass="18630">MSRAWIGLGANLGRPKNTLEMALSALEALPATRLLAASPAYWTAPWGLTDQPEFLNAVVCVQTDQGPIELLRDLLALESGLGRARTGPRWGPREIDLDLLLFDDRVLDSAELTLPHPRMHQRAFVLVPLADLAPDLHVPDRGKVSELLASLPDEELDGVRPAGVLRSAPRP</sequence>
<evidence type="ECO:0000256" key="1">
    <source>
        <dbReference type="ARBA" id="ARBA00005051"/>
    </source>
</evidence>
<dbReference type="NCBIfam" id="TIGR01498">
    <property type="entry name" value="folK"/>
    <property type="match status" value="1"/>
</dbReference>
<evidence type="ECO:0000256" key="4">
    <source>
        <dbReference type="ARBA" id="ARBA00016218"/>
    </source>
</evidence>
<gene>
    <name evidence="14" type="primary">folK</name>
    <name evidence="14" type="ORF">G3I74_12195</name>
</gene>
<accession>A0A845V1L0</accession>
<keyword evidence="6" id="KW-0547">Nucleotide-binding</keyword>
<evidence type="ECO:0000256" key="6">
    <source>
        <dbReference type="ARBA" id="ARBA00022741"/>
    </source>
</evidence>
<comment type="similarity">
    <text evidence="2">Belongs to the HPPK family.</text>
</comment>
<evidence type="ECO:0000256" key="10">
    <source>
        <dbReference type="ARBA" id="ARBA00029409"/>
    </source>
</evidence>
<dbReference type="GO" id="GO:0016301">
    <property type="term" value="F:kinase activity"/>
    <property type="evidence" value="ECO:0007669"/>
    <property type="project" value="UniProtKB-KW"/>
</dbReference>
<dbReference type="GO" id="GO:0046654">
    <property type="term" value="P:tetrahydrofolate biosynthetic process"/>
    <property type="evidence" value="ECO:0007669"/>
    <property type="project" value="UniProtKB-UniPathway"/>
</dbReference>
<keyword evidence="9" id="KW-0289">Folate biosynthesis</keyword>
<dbReference type="GO" id="GO:0005524">
    <property type="term" value="F:ATP binding"/>
    <property type="evidence" value="ECO:0007669"/>
    <property type="project" value="UniProtKB-KW"/>
</dbReference>
<dbReference type="PANTHER" id="PTHR43071">
    <property type="entry name" value="2-AMINO-4-HYDROXY-6-HYDROXYMETHYLDIHYDROPTERIDINE PYROPHOSPHOKINASE"/>
    <property type="match status" value="1"/>
</dbReference>
<dbReference type="EMBL" id="JAAGSC010000043">
    <property type="protein sequence ID" value="NDY96492.1"/>
    <property type="molecule type" value="Genomic_DNA"/>
</dbReference>
<dbReference type="InterPro" id="IPR035907">
    <property type="entry name" value="Hppk_sf"/>
</dbReference>
<keyword evidence="15" id="KW-1185">Reference proteome</keyword>
<proteinExistence type="inferred from homology"/>
<evidence type="ECO:0000256" key="12">
    <source>
        <dbReference type="ARBA" id="ARBA00033413"/>
    </source>
</evidence>
<evidence type="ECO:0000313" key="14">
    <source>
        <dbReference type="EMBL" id="NDY96492.1"/>
    </source>
</evidence>
<dbReference type="Pfam" id="PF01288">
    <property type="entry name" value="HPPK"/>
    <property type="match status" value="1"/>
</dbReference>
<dbReference type="AlphaFoldDB" id="A0A845V1L0"/>
<organism evidence="14 15">
    <name type="scientific">Wenzhouxiangella limi</name>
    <dbReference type="NCBI Taxonomy" id="2707351"/>
    <lineage>
        <taxon>Bacteria</taxon>
        <taxon>Pseudomonadati</taxon>
        <taxon>Pseudomonadota</taxon>
        <taxon>Gammaproteobacteria</taxon>
        <taxon>Chromatiales</taxon>
        <taxon>Wenzhouxiangellaceae</taxon>
        <taxon>Wenzhouxiangella</taxon>
    </lineage>
</organism>
<evidence type="ECO:0000259" key="13">
    <source>
        <dbReference type="PROSITE" id="PS00794"/>
    </source>
</evidence>
<comment type="caution">
    <text evidence="14">The sequence shown here is derived from an EMBL/GenBank/DDBJ whole genome shotgun (WGS) entry which is preliminary data.</text>
</comment>
<dbReference type="RefSeq" id="WP_164211886.1">
    <property type="nucleotide sequence ID" value="NZ_JAAGSC010000043.1"/>
</dbReference>
<comment type="function">
    <text evidence="10">Catalyzes the transfer of pyrophosphate from adenosine triphosphate (ATP) to 6-hydroxymethyl-7,8-dihydropterin, an enzymatic step in folate biosynthesis pathway.</text>
</comment>
<dbReference type="Proteomes" id="UP000484885">
    <property type="component" value="Unassembled WGS sequence"/>
</dbReference>
<reference evidence="14 15" key="1">
    <citation type="submission" date="2020-02" db="EMBL/GenBank/DDBJ databases">
        <authorList>
            <person name="Zhang X.-Y."/>
        </authorList>
    </citation>
    <scope>NUCLEOTIDE SEQUENCE [LARGE SCALE GENOMIC DNA]</scope>
    <source>
        <strain evidence="14 15">C33</strain>
    </source>
</reference>
<dbReference type="Gene3D" id="3.30.70.560">
    <property type="entry name" value="7,8-Dihydro-6-hydroxymethylpterin-pyrophosphokinase HPPK"/>
    <property type="match status" value="1"/>
</dbReference>
<evidence type="ECO:0000256" key="11">
    <source>
        <dbReference type="ARBA" id="ARBA00029766"/>
    </source>
</evidence>
<protein>
    <recommendedName>
        <fullName evidence="4">2-amino-4-hydroxy-6-hydroxymethyldihydropteridine pyrophosphokinase</fullName>
        <ecNumber evidence="3">2.7.6.3</ecNumber>
    </recommendedName>
    <alternativeName>
        <fullName evidence="11">6-hydroxymethyl-7,8-dihydropterin pyrophosphokinase</fullName>
    </alternativeName>
    <alternativeName>
        <fullName evidence="12">7,8-dihydro-6-hydroxymethylpterin-pyrophosphokinase</fullName>
    </alternativeName>
</protein>